<keyword evidence="1" id="KW-1133">Transmembrane helix</keyword>
<evidence type="ECO:0000256" key="1">
    <source>
        <dbReference type="SAM" id="Phobius"/>
    </source>
</evidence>
<evidence type="ECO:0008006" key="4">
    <source>
        <dbReference type="Google" id="ProtNLM"/>
    </source>
</evidence>
<organism evidence="2 3">
    <name type="scientific">Candidatus Pullilachnospira stercoravium</name>
    <dbReference type="NCBI Taxonomy" id="2840913"/>
    <lineage>
        <taxon>Bacteria</taxon>
        <taxon>Bacillati</taxon>
        <taxon>Bacillota</taxon>
        <taxon>Clostridia</taxon>
        <taxon>Lachnospirales</taxon>
        <taxon>Lachnospiraceae</taxon>
        <taxon>Lachnospiraceae incertae sedis</taxon>
        <taxon>Candidatus Pullilachnospira</taxon>
    </lineage>
</organism>
<proteinExistence type="predicted"/>
<reference evidence="2" key="1">
    <citation type="submission" date="2020-10" db="EMBL/GenBank/DDBJ databases">
        <authorList>
            <person name="Gilroy R."/>
        </authorList>
    </citation>
    <scope>NUCLEOTIDE SEQUENCE</scope>
    <source>
        <strain evidence="2">ChiBcec2-4451</strain>
    </source>
</reference>
<dbReference type="EMBL" id="DVON01000174">
    <property type="protein sequence ID" value="HIV13071.1"/>
    <property type="molecule type" value="Genomic_DNA"/>
</dbReference>
<reference evidence="2" key="2">
    <citation type="journal article" date="2021" name="PeerJ">
        <title>Extensive microbial diversity within the chicken gut microbiome revealed by metagenomics and culture.</title>
        <authorList>
            <person name="Gilroy R."/>
            <person name="Ravi A."/>
            <person name="Getino M."/>
            <person name="Pursley I."/>
            <person name="Horton D.L."/>
            <person name="Alikhan N.F."/>
            <person name="Baker D."/>
            <person name="Gharbi K."/>
            <person name="Hall N."/>
            <person name="Watson M."/>
            <person name="Adriaenssens E.M."/>
            <person name="Foster-Nyarko E."/>
            <person name="Jarju S."/>
            <person name="Secka A."/>
            <person name="Antonio M."/>
            <person name="Oren A."/>
            <person name="Chaudhuri R.R."/>
            <person name="La Ragione R."/>
            <person name="Hildebrand F."/>
            <person name="Pallen M.J."/>
        </authorList>
    </citation>
    <scope>NUCLEOTIDE SEQUENCE</scope>
    <source>
        <strain evidence="2">ChiBcec2-4451</strain>
    </source>
</reference>
<comment type="caution">
    <text evidence="2">The sequence shown here is derived from an EMBL/GenBank/DDBJ whole genome shotgun (WGS) entry which is preliminary data.</text>
</comment>
<keyword evidence="1" id="KW-0812">Transmembrane</keyword>
<name>A0A9D1NVG4_9FIRM</name>
<dbReference type="Gene3D" id="3.40.190.10">
    <property type="entry name" value="Periplasmic binding protein-like II"/>
    <property type="match status" value="1"/>
</dbReference>
<keyword evidence="1" id="KW-0472">Membrane</keyword>
<evidence type="ECO:0000313" key="3">
    <source>
        <dbReference type="Proteomes" id="UP000886723"/>
    </source>
</evidence>
<gene>
    <name evidence="2" type="ORF">IAA63_08030</name>
</gene>
<sequence length="221" mass="25416">MAEKRYESDLTGKEKRHLEWEKIKGMTWKQRIGHIWTYYKIHMAVLIGVLLVIGVIGQIIYNSRFETVFQAAILNGGTGDAESMTEDFKEYLGDGDKYHEIVLDSSMYFVGDESADMTSVMKLTTLIGAQELDAIVCEQSQYDKYVDLDAFVPMDELLTEEQMQEYGDDVLEYAIRVDGSEKLKEFGLDVNQPAYLAVFVNAEHQDNAKEFIRYLKEDENE</sequence>
<dbReference type="AlphaFoldDB" id="A0A9D1NVG4"/>
<accession>A0A9D1NVG4</accession>
<dbReference type="Proteomes" id="UP000886723">
    <property type="component" value="Unassembled WGS sequence"/>
</dbReference>
<feature type="transmembrane region" description="Helical" evidence="1">
    <location>
        <begin position="41"/>
        <end position="61"/>
    </location>
</feature>
<evidence type="ECO:0000313" key="2">
    <source>
        <dbReference type="EMBL" id="HIV13071.1"/>
    </source>
</evidence>
<protein>
    <recommendedName>
        <fullName evidence="4">Extracellular solute-binding protein</fullName>
    </recommendedName>
</protein>